<evidence type="ECO:0000259" key="10">
    <source>
        <dbReference type="Pfam" id="PF00909"/>
    </source>
</evidence>
<feature type="transmembrane region" description="Helical" evidence="9">
    <location>
        <begin position="67"/>
        <end position="92"/>
    </location>
</feature>
<dbReference type="Pfam" id="PF00909">
    <property type="entry name" value="Ammonium_transp"/>
    <property type="match status" value="1"/>
</dbReference>
<comment type="caution">
    <text evidence="11">The sequence shown here is derived from an EMBL/GenBank/DDBJ whole genome shotgun (WGS) entry which is preliminary data.</text>
</comment>
<dbReference type="EMBL" id="JAQQBR010000001">
    <property type="protein sequence ID" value="KAK0182612.1"/>
    <property type="molecule type" value="Genomic_DNA"/>
</dbReference>
<evidence type="ECO:0000256" key="6">
    <source>
        <dbReference type="ARBA" id="ARBA00023136"/>
    </source>
</evidence>
<evidence type="ECO:0000256" key="2">
    <source>
        <dbReference type="ARBA" id="ARBA00005887"/>
    </source>
</evidence>
<keyword evidence="7" id="KW-0924">Ammonia transport</keyword>
<evidence type="ECO:0000256" key="9">
    <source>
        <dbReference type="SAM" id="Phobius"/>
    </source>
</evidence>
<feature type="transmembrane region" description="Helical" evidence="9">
    <location>
        <begin position="264"/>
        <end position="284"/>
    </location>
</feature>
<comment type="subcellular location">
    <subcellularLocation>
        <location evidence="1">Membrane</location>
        <topology evidence="1">Multi-pass membrane protein</topology>
    </subcellularLocation>
</comment>
<reference evidence="11" key="2">
    <citation type="submission" date="2023-03" db="EMBL/GenBank/DDBJ databases">
        <authorList>
            <person name="Inwood S.N."/>
            <person name="Skelly J.G."/>
            <person name="Guhlin J."/>
            <person name="Harrop T.W.R."/>
            <person name="Goldson S.G."/>
            <person name="Dearden P.K."/>
        </authorList>
    </citation>
    <scope>NUCLEOTIDE SEQUENCE</scope>
    <source>
        <strain evidence="11">Lincoln</strain>
        <tissue evidence="11">Whole body</tissue>
    </source>
</reference>
<dbReference type="InterPro" id="IPR024041">
    <property type="entry name" value="NH4_transpt_AmtB-like_dom"/>
</dbReference>
<evidence type="ECO:0000256" key="1">
    <source>
        <dbReference type="ARBA" id="ARBA00004141"/>
    </source>
</evidence>
<comment type="similarity">
    <text evidence="2">Belongs to the ammonia transporter channel (TC 1.A.11.2) family.</text>
</comment>
<dbReference type="GO" id="GO:0097272">
    <property type="term" value="P:ammonium homeostasis"/>
    <property type="evidence" value="ECO:0007669"/>
    <property type="project" value="TreeGrafter"/>
</dbReference>
<feature type="transmembrane region" description="Helical" evidence="9">
    <location>
        <begin position="313"/>
        <end position="333"/>
    </location>
</feature>
<feature type="transmembrane region" description="Helical" evidence="9">
    <location>
        <begin position="345"/>
        <end position="367"/>
    </location>
</feature>
<dbReference type="InterPro" id="IPR029020">
    <property type="entry name" value="Ammonium/urea_transptr"/>
</dbReference>
<dbReference type="Gene3D" id="1.10.3430.10">
    <property type="entry name" value="Ammonium transporter AmtB like domains"/>
    <property type="match status" value="1"/>
</dbReference>
<feature type="transmembrane region" description="Helical" evidence="9">
    <location>
        <begin position="143"/>
        <end position="164"/>
    </location>
</feature>
<accession>A0AA39G6R8</accession>
<keyword evidence="12" id="KW-1185">Reference proteome</keyword>
<gene>
    <name evidence="11" type="ORF">PV327_000732</name>
</gene>
<organism evidence="11 12">
    <name type="scientific">Microctonus hyperodae</name>
    <name type="common">Parasitoid wasp</name>
    <dbReference type="NCBI Taxonomy" id="165561"/>
    <lineage>
        <taxon>Eukaryota</taxon>
        <taxon>Metazoa</taxon>
        <taxon>Ecdysozoa</taxon>
        <taxon>Arthropoda</taxon>
        <taxon>Hexapoda</taxon>
        <taxon>Insecta</taxon>
        <taxon>Pterygota</taxon>
        <taxon>Neoptera</taxon>
        <taxon>Endopterygota</taxon>
        <taxon>Hymenoptera</taxon>
        <taxon>Apocrita</taxon>
        <taxon>Ichneumonoidea</taxon>
        <taxon>Braconidae</taxon>
        <taxon>Euphorinae</taxon>
        <taxon>Microctonus</taxon>
    </lineage>
</organism>
<dbReference type="Proteomes" id="UP001168972">
    <property type="component" value="Unassembled WGS sequence"/>
</dbReference>
<feature type="transmembrane region" description="Helical" evidence="9">
    <location>
        <begin position="118"/>
        <end position="136"/>
    </location>
</feature>
<dbReference type="PANTHER" id="PTHR11730:SF6">
    <property type="entry name" value="AMMONIUM TRANSPORTER"/>
    <property type="match status" value="1"/>
</dbReference>
<reference evidence="11" key="1">
    <citation type="journal article" date="2023" name="bioRxiv">
        <title>Scaffold-level genome assemblies of two parasitoid biocontrol wasps reveal the parthenogenesis mechanism and an associated novel virus.</title>
        <authorList>
            <person name="Inwood S."/>
            <person name="Skelly J."/>
            <person name="Guhlin J."/>
            <person name="Harrop T."/>
            <person name="Goldson S."/>
            <person name="Dearden P."/>
        </authorList>
    </citation>
    <scope>NUCLEOTIDE SEQUENCE</scope>
    <source>
        <strain evidence="11">Lincoln</strain>
        <tissue evidence="11">Whole body</tissue>
    </source>
</reference>
<feature type="region of interest" description="Disordered" evidence="8">
    <location>
        <begin position="1"/>
        <end position="25"/>
    </location>
</feature>
<name>A0AA39G6R8_MICHY</name>
<dbReference type="AlphaFoldDB" id="A0AA39G6R8"/>
<evidence type="ECO:0000256" key="8">
    <source>
        <dbReference type="SAM" id="MobiDB-lite"/>
    </source>
</evidence>
<dbReference type="GO" id="GO:0008519">
    <property type="term" value="F:ammonium channel activity"/>
    <property type="evidence" value="ECO:0007669"/>
    <property type="project" value="InterPro"/>
</dbReference>
<feature type="transmembrane region" description="Helical" evidence="9">
    <location>
        <begin position="379"/>
        <end position="409"/>
    </location>
</feature>
<evidence type="ECO:0000256" key="5">
    <source>
        <dbReference type="ARBA" id="ARBA00022989"/>
    </source>
</evidence>
<keyword evidence="4 9" id="KW-0812">Transmembrane</keyword>
<evidence type="ECO:0000256" key="4">
    <source>
        <dbReference type="ARBA" id="ARBA00022692"/>
    </source>
</evidence>
<evidence type="ECO:0000313" key="11">
    <source>
        <dbReference type="EMBL" id="KAK0182612.1"/>
    </source>
</evidence>
<feature type="transmembrane region" description="Helical" evidence="9">
    <location>
        <begin position="184"/>
        <end position="206"/>
    </location>
</feature>
<dbReference type="PANTHER" id="PTHR11730">
    <property type="entry name" value="AMMONIUM TRANSPORTER"/>
    <property type="match status" value="1"/>
</dbReference>
<feature type="domain" description="Ammonium transporter AmtB-like" evidence="10">
    <location>
        <begin position="40"/>
        <end position="418"/>
    </location>
</feature>
<keyword evidence="3" id="KW-0813">Transport</keyword>
<evidence type="ECO:0000313" key="12">
    <source>
        <dbReference type="Proteomes" id="UP001168972"/>
    </source>
</evidence>
<keyword evidence="5 9" id="KW-1133">Transmembrane helix</keyword>
<keyword evidence="6 9" id="KW-0472">Membrane</keyword>
<sequence length="498" mass="54768">MEDCANSDSGIGFRQGFETSSPGTSTPITDTLTHLITPIIRFTLVILLRIGFLLIQIGSVPITNVNLILLQNILDFCWVNIVFILLGTVIAYTGDTSGIIGRGYWVGHESTDKEEIMIGWQASVIASAICTTCIVGRMHTLGSIILGIIMSGLLQPFIIHWTWTTNGWMAKNKIFNSNVYFRDYGGSAVIHIVGGLTGLIGCIVLGRRLLRLRDIDNASISVGSAATVFSGNLFILMGLQALLISHSSSSNNEKLKKKIPTLPVNNLIAISSCALVVVGLHFIMRDPFNHWTVMRCIQALTAGAIVVSAGVDVYSPAICLALGCVGGILFYLCSKFIFRSALEDYCNTISMHIILALFGSLIAPFFYDFTDEPPETSASILINFVWTLICLLCIILLIIIVMAPLFFLLNWIGLLRNRSEFLNHVRSMAAIQRSTPRFFTKRLFKIDEDSILVQPGIPGQELEIISGALSTKYNRTITRLEIDDVNNVRTHDDSISTI</sequence>
<evidence type="ECO:0000256" key="7">
    <source>
        <dbReference type="ARBA" id="ARBA00023177"/>
    </source>
</evidence>
<dbReference type="GO" id="GO:0005886">
    <property type="term" value="C:plasma membrane"/>
    <property type="evidence" value="ECO:0007669"/>
    <property type="project" value="TreeGrafter"/>
</dbReference>
<proteinExistence type="inferred from homology"/>
<protein>
    <recommendedName>
        <fullName evidence="10">Ammonium transporter AmtB-like domain-containing protein</fullName>
    </recommendedName>
</protein>
<dbReference type="SUPFAM" id="SSF111352">
    <property type="entry name" value="Ammonium transporter"/>
    <property type="match status" value="1"/>
</dbReference>
<evidence type="ECO:0000256" key="3">
    <source>
        <dbReference type="ARBA" id="ARBA00022448"/>
    </source>
</evidence>